<proteinExistence type="predicted"/>
<comment type="caution">
    <text evidence="1">The sequence shown here is derived from an EMBL/GenBank/DDBJ whole genome shotgun (WGS) entry which is preliminary data.</text>
</comment>
<organism evidence="1 2">
    <name type="scientific">Streblomastix strix</name>
    <dbReference type="NCBI Taxonomy" id="222440"/>
    <lineage>
        <taxon>Eukaryota</taxon>
        <taxon>Metamonada</taxon>
        <taxon>Preaxostyla</taxon>
        <taxon>Oxymonadida</taxon>
        <taxon>Streblomastigidae</taxon>
        <taxon>Streblomastix</taxon>
    </lineage>
</organism>
<evidence type="ECO:0000313" key="2">
    <source>
        <dbReference type="Proteomes" id="UP000324800"/>
    </source>
</evidence>
<reference evidence="1 2" key="1">
    <citation type="submission" date="2019-03" db="EMBL/GenBank/DDBJ databases">
        <title>Single cell metagenomics reveals metabolic interactions within the superorganism composed of flagellate Streblomastix strix and complex community of Bacteroidetes bacteria on its surface.</title>
        <authorList>
            <person name="Treitli S.C."/>
            <person name="Kolisko M."/>
            <person name="Husnik F."/>
            <person name="Keeling P."/>
            <person name="Hampl V."/>
        </authorList>
    </citation>
    <scope>NUCLEOTIDE SEQUENCE [LARGE SCALE GENOMIC DNA]</scope>
    <source>
        <strain evidence="1">ST1C</strain>
    </source>
</reference>
<name>A0A5J4WI99_9EUKA</name>
<protein>
    <submittedName>
        <fullName evidence="1">Uncharacterized protein</fullName>
    </submittedName>
</protein>
<dbReference type="EMBL" id="SNRW01001845">
    <property type="protein sequence ID" value="KAA6394804.1"/>
    <property type="molecule type" value="Genomic_DNA"/>
</dbReference>
<dbReference type="AlphaFoldDB" id="A0A5J4WI99"/>
<evidence type="ECO:0000313" key="1">
    <source>
        <dbReference type="EMBL" id="KAA6394804.1"/>
    </source>
</evidence>
<dbReference type="Proteomes" id="UP000324800">
    <property type="component" value="Unassembled WGS sequence"/>
</dbReference>
<gene>
    <name evidence="1" type="ORF">EZS28_009673</name>
</gene>
<sequence length="208" mass="22970">MILGIATLAKGKGPCALVGGSFLVPNDAKLTFFVLLVEPQHILFNQKSILHAKANILIKDNQFNSFQGGLNNGFGGGIAPKIVTKLLRVLEDSTYVVRIEVEPLNNMKEQNEKLGINKGLQQSSTSIVSNPYGTTLPISLSIFFIYENQNSESQSSQQTFSVSTEFTIISTTSDSPLAQQQPRVERGNFQELTFYHRFLMAEPRSNTL</sequence>
<accession>A0A5J4WI99</accession>